<keyword evidence="2" id="KW-1185">Reference proteome</keyword>
<evidence type="ECO:0000313" key="2">
    <source>
        <dbReference type="Proteomes" id="UP001058074"/>
    </source>
</evidence>
<accession>A0ACB5RC37</accession>
<keyword evidence="1" id="KW-0547">Nucleotide-binding</keyword>
<evidence type="ECO:0000313" key="1">
    <source>
        <dbReference type="EMBL" id="GKX66641.1"/>
    </source>
</evidence>
<gene>
    <name evidence="1" type="ORF">rsdtw13_18990</name>
</gene>
<dbReference type="Proteomes" id="UP001058074">
    <property type="component" value="Unassembled WGS sequence"/>
</dbReference>
<organism evidence="1 2">
    <name type="scientific">Inconstantimicrobium mannanitabidum</name>
    <dbReference type="NCBI Taxonomy" id="1604901"/>
    <lineage>
        <taxon>Bacteria</taxon>
        <taxon>Bacillati</taxon>
        <taxon>Bacillota</taxon>
        <taxon>Clostridia</taxon>
        <taxon>Eubacteriales</taxon>
        <taxon>Clostridiaceae</taxon>
        <taxon>Inconstantimicrobium</taxon>
    </lineage>
</organism>
<protein>
    <submittedName>
        <fullName evidence="1">DNA helicase</fullName>
    </submittedName>
</protein>
<dbReference type="EMBL" id="BROD01000001">
    <property type="protein sequence ID" value="GKX66641.1"/>
    <property type="molecule type" value="Genomic_DNA"/>
</dbReference>
<keyword evidence="1" id="KW-0347">Helicase</keyword>
<comment type="caution">
    <text evidence="1">The sequence shown here is derived from an EMBL/GenBank/DDBJ whole genome shotgun (WGS) entry which is preliminary data.</text>
</comment>
<keyword evidence="1" id="KW-0067">ATP-binding</keyword>
<sequence>MKIDEFENIILKEAYDFMIKEGRKHYENGLVKKVRGKKFEEFYSLYGEVENELPKAVFNTYIKIDLNKKCIEKTQCDCSTFKGLSANKKNFLCSHLTATVYKFLKEVKKNTKLDASAEKKSASNIKLIRKNLSNSIHYELRANLGSDKTIVQPEKLREVLNKMTNQKIKFTYEHLEITSIIINKNLPLKFTVKERNGQIVITSHKKLPIPLTANNDVYFFENELYLPSREQIDKYLPIYNKLKNSNELVYPLNIEYYNKVISQLNSISCNIDIREELKNFAAQYNKVDFVLYKELDKVYCKVYVIYGNKKVDILEDSRELAIRYRKREELLLIKICTHKFVRREGKLEFIGDDEDLFNILKNKNEELSSLGNLVLKESANKLIYNHNSISTNLYEEDGFYKIAYHIENFQYKELNSAYEAFKSKKSFYKSKHGFLDLEDDGVRNLFNLVDGINFKESIENEVITIDKNKGMYLRELAKTLPRLSGIENLEDIEEVLREEVNIPKNFKGTLRSYQIEGYKWLKHLSKLGLGGILADEMGLGKTIQTIAFVLSEVGKRFIIVAPTSLIYNWEAEFMKFANSLKIGVVHGSGRDKVLKNIQDYDVILTTYGTLKSDSDCYQSISFDYCFIDEAQNIKNYEAENSRTVKRINSKVNFALTGTPIENNLMELWSIFDFVNPGYLYTNEEFKRKFVIEDTNLDTLKSLINPFILRRTKIEVAKDLPDKIEKQILVEMTREQSDIYKAYTKSIKEKLIIKEKNKIEVFSYLTKLRQICLDPSLIVEDYVGESGKVKVALKLIEDAEGKVLLFSQFTSVLDKLAKMLEEKNINYFHIDGKTPSKTRIDRVHDFNNSTGKNVFLISLKAGGTGLNLTSATTVIHFDPWWNPAVEDQATDRAHRIGQKHVVEVIKLIAKGTIEEKIVLLQEDKKELIDNIITGQLKETNLINKLSQEDVLRLIM</sequence>
<reference evidence="1" key="1">
    <citation type="journal article" date="2025" name="Int. J. Syst. Evol. Microbiol.">
        <title>Inconstantimicrobium mannanitabidum sp. nov., a novel member of the family Clostridiaceae isolated from anoxic soil under the treatment of reductive soil disinfestation.</title>
        <authorList>
            <person name="Ueki A."/>
            <person name="Tonouchi A."/>
            <person name="Honma S."/>
            <person name="Kaku N."/>
            <person name="Ueki K."/>
        </authorList>
    </citation>
    <scope>NUCLEOTIDE SEQUENCE</scope>
    <source>
        <strain evidence="1">TW13</strain>
    </source>
</reference>
<name>A0ACB5RC37_9CLOT</name>
<proteinExistence type="predicted"/>
<keyword evidence="1" id="KW-0378">Hydrolase</keyword>